<dbReference type="PANTHER" id="PTHR43031">
    <property type="entry name" value="FAD-DEPENDENT OXIDOREDUCTASE"/>
    <property type="match status" value="1"/>
</dbReference>
<dbReference type="RefSeq" id="WP_345424331.1">
    <property type="nucleotide sequence ID" value="NZ_AP031496.1"/>
</dbReference>
<dbReference type="EMBL" id="BAABLX010000028">
    <property type="protein sequence ID" value="GAA4948902.1"/>
    <property type="molecule type" value="Genomic_DNA"/>
</dbReference>
<proteinExistence type="predicted"/>
<evidence type="ECO:0000313" key="3">
    <source>
        <dbReference type="EMBL" id="GAA4948902.1"/>
    </source>
</evidence>
<keyword evidence="1" id="KW-0812">Transmembrane</keyword>
<keyword evidence="1" id="KW-0472">Membrane</keyword>
<dbReference type="PANTHER" id="PTHR43031:SF18">
    <property type="entry name" value="RHODANESE-RELATED SULFURTRANSFERASES"/>
    <property type="match status" value="1"/>
</dbReference>
<keyword evidence="4" id="KW-1185">Reference proteome</keyword>
<dbReference type="SUPFAM" id="SSF52821">
    <property type="entry name" value="Rhodanese/Cell cycle control phosphatase"/>
    <property type="match status" value="1"/>
</dbReference>
<dbReference type="Gene3D" id="3.40.250.10">
    <property type="entry name" value="Rhodanese-like domain"/>
    <property type="match status" value="1"/>
</dbReference>
<reference evidence="4" key="1">
    <citation type="journal article" date="2019" name="Int. J. Syst. Evol. Microbiol.">
        <title>The Global Catalogue of Microorganisms (GCM) 10K type strain sequencing project: providing services to taxonomists for standard genome sequencing and annotation.</title>
        <authorList>
            <consortium name="The Broad Institute Genomics Platform"/>
            <consortium name="The Broad Institute Genome Sequencing Center for Infectious Disease"/>
            <person name="Wu L."/>
            <person name="Ma J."/>
        </authorList>
    </citation>
    <scope>NUCLEOTIDE SEQUENCE [LARGE SCALE GENOMIC DNA]</scope>
    <source>
        <strain evidence="4">JCM 19134</strain>
    </source>
</reference>
<sequence length="137" mass="15460">MEKFIAFVVEQWILVFLFLGLIGFYFWNEKRRSGQVMSIHQVTRLVNSDGGVLVDLRDNGDYKSGHINNAINIPYAKLNDRASELDKHKSKTVVLVDKMGQHTGAAGRDLLKLGFQVARLEGGMTEWQAQKLPVVKS</sequence>
<evidence type="ECO:0000256" key="1">
    <source>
        <dbReference type="SAM" id="Phobius"/>
    </source>
</evidence>
<accession>A0AAV3U5C6</accession>
<evidence type="ECO:0000259" key="2">
    <source>
        <dbReference type="PROSITE" id="PS50206"/>
    </source>
</evidence>
<dbReference type="InterPro" id="IPR036873">
    <property type="entry name" value="Rhodanese-like_dom_sf"/>
</dbReference>
<dbReference type="Pfam" id="PF00581">
    <property type="entry name" value="Rhodanese"/>
    <property type="match status" value="1"/>
</dbReference>
<evidence type="ECO:0000313" key="4">
    <source>
        <dbReference type="Proteomes" id="UP001409585"/>
    </source>
</evidence>
<gene>
    <name evidence="3" type="ORF">GCM10025791_31280</name>
</gene>
<protein>
    <recommendedName>
        <fullName evidence="2">Rhodanese domain-containing protein</fullName>
    </recommendedName>
</protein>
<dbReference type="InterPro" id="IPR001763">
    <property type="entry name" value="Rhodanese-like_dom"/>
</dbReference>
<dbReference type="SMART" id="SM00450">
    <property type="entry name" value="RHOD"/>
    <property type="match status" value="1"/>
</dbReference>
<organism evidence="3 4">
    <name type="scientific">Halioxenophilus aromaticivorans</name>
    <dbReference type="NCBI Taxonomy" id="1306992"/>
    <lineage>
        <taxon>Bacteria</taxon>
        <taxon>Pseudomonadati</taxon>
        <taxon>Pseudomonadota</taxon>
        <taxon>Gammaproteobacteria</taxon>
        <taxon>Alteromonadales</taxon>
        <taxon>Alteromonadaceae</taxon>
        <taxon>Halioxenophilus</taxon>
    </lineage>
</organism>
<name>A0AAV3U5C6_9ALTE</name>
<dbReference type="PROSITE" id="PS50206">
    <property type="entry name" value="RHODANESE_3"/>
    <property type="match status" value="1"/>
</dbReference>
<dbReference type="CDD" id="cd00158">
    <property type="entry name" value="RHOD"/>
    <property type="match status" value="1"/>
</dbReference>
<dbReference type="AlphaFoldDB" id="A0AAV3U5C6"/>
<dbReference type="Proteomes" id="UP001409585">
    <property type="component" value="Unassembled WGS sequence"/>
</dbReference>
<feature type="domain" description="Rhodanese" evidence="2">
    <location>
        <begin position="47"/>
        <end position="136"/>
    </location>
</feature>
<comment type="caution">
    <text evidence="3">The sequence shown here is derived from an EMBL/GenBank/DDBJ whole genome shotgun (WGS) entry which is preliminary data.</text>
</comment>
<keyword evidence="1" id="KW-1133">Transmembrane helix</keyword>
<feature type="transmembrane region" description="Helical" evidence="1">
    <location>
        <begin position="6"/>
        <end position="27"/>
    </location>
</feature>
<dbReference type="InterPro" id="IPR050229">
    <property type="entry name" value="GlpE_sulfurtransferase"/>
</dbReference>